<dbReference type="InterPro" id="IPR015854">
    <property type="entry name" value="ABC_transpr_LolD-like"/>
</dbReference>
<keyword evidence="2" id="KW-0547">Nucleotide-binding</keyword>
<dbReference type="InterPro" id="IPR003439">
    <property type="entry name" value="ABC_transporter-like_ATP-bd"/>
</dbReference>
<comment type="caution">
    <text evidence="5">The sequence shown here is derived from an EMBL/GenBank/DDBJ whole genome shotgun (WGS) entry which is preliminary data.</text>
</comment>
<dbReference type="PROSITE" id="PS00211">
    <property type="entry name" value="ABC_TRANSPORTER_1"/>
    <property type="match status" value="1"/>
</dbReference>
<dbReference type="InterPro" id="IPR003593">
    <property type="entry name" value="AAA+_ATPase"/>
</dbReference>
<dbReference type="PROSITE" id="PS50893">
    <property type="entry name" value="ABC_TRANSPORTER_2"/>
    <property type="match status" value="1"/>
</dbReference>
<keyword evidence="1" id="KW-0813">Transport</keyword>
<protein>
    <submittedName>
        <fullName evidence="5">ABC transporter</fullName>
    </submittedName>
</protein>
<dbReference type="InterPro" id="IPR027417">
    <property type="entry name" value="P-loop_NTPase"/>
</dbReference>
<dbReference type="Proteomes" id="UP000011661">
    <property type="component" value="Unassembled WGS sequence"/>
</dbReference>
<dbReference type="Pfam" id="PF00005">
    <property type="entry name" value="ABC_tran"/>
    <property type="match status" value="1"/>
</dbReference>
<dbReference type="eggNOG" id="arCOG00922">
    <property type="taxonomic scope" value="Archaea"/>
</dbReference>
<dbReference type="AlphaFoldDB" id="L9VYW9"/>
<dbReference type="SMART" id="SM00382">
    <property type="entry name" value="AAA"/>
    <property type="match status" value="1"/>
</dbReference>
<dbReference type="GO" id="GO:0005886">
    <property type="term" value="C:plasma membrane"/>
    <property type="evidence" value="ECO:0007669"/>
    <property type="project" value="TreeGrafter"/>
</dbReference>
<reference evidence="5 6" key="1">
    <citation type="journal article" date="2014" name="PLoS Genet.">
        <title>Phylogenetically driven sequencing of extremely halophilic archaea reveals strategies for static and dynamic osmo-response.</title>
        <authorList>
            <person name="Becker E.A."/>
            <person name="Seitzer P.M."/>
            <person name="Tritt A."/>
            <person name="Larsen D."/>
            <person name="Krusor M."/>
            <person name="Yao A.I."/>
            <person name="Wu D."/>
            <person name="Madern D."/>
            <person name="Eisen J.A."/>
            <person name="Darling A.E."/>
            <person name="Facciotti M.T."/>
        </authorList>
    </citation>
    <scope>NUCLEOTIDE SEQUENCE [LARGE SCALE GENOMIC DNA]</scope>
    <source>
        <strain evidence="5 6">JCM 14089</strain>
    </source>
</reference>
<dbReference type="InterPro" id="IPR017911">
    <property type="entry name" value="MacB-like_ATP-bd"/>
</dbReference>
<name>L9VYW9_9EURY</name>
<evidence type="ECO:0000313" key="6">
    <source>
        <dbReference type="Proteomes" id="UP000011661"/>
    </source>
</evidence>
<dbReference type="PANTHER" id="PTHR24220">
    <property type="entry name" value="IMPORT ATP-BINDING PROTEIN"/>
    <property type="match status" value="1"/>
</dbReference>
<dbReference type="STRING" id="1230460.C495_15312"/>
<dbReference type="SUPFAM" id="SSF52540">
    <property type="entry name" value="P-loop containing nucleoside triphosphate hydrolases"/>
    <property type="match status" value="1"/>
</dbReference>
<proteinExistence type="predicted"/>
<dbReference type="GO" id="GO:0016887">
    <property type="term" value="F:ATP hydrolysis activity"/>
    <property type="evidence" value="ECO:0007669"/>
    <property type="project" value="InterPro"/>
</dbReference>
<sequence length="267" mass="27936">MAACAIDPSELNAEPMSNHALEQVVSATGQASTGTEPTTAVRLETVTHEYGSSGGHTGGDRVVTALQNVSMAVQLGEIVGLAGPSGSGKSTILHTVSGLLVPTDGSVELLGTDLTTLSDRRRTRLRRQHIGIVFQRFHLLPSLSARANVALPLVQAGVPTATRRERAETLLERVGLADRTGHLPGELSGGERQRVAIARALVTDPDVIVADEPTGELDTATGADVLDLLTDIGRNRAVLVASHDDATLSVADRVVELRDGQVSTDGR</sequence>
<dbReference type="Gene3D" id="3.40.50.300">
    <property type="entry name" value="P-loop containing nucleotide triphosphate hydrolases"/>
    <property type="match status" value="1"/>
</dbReference>
<evidence type="ECO:0000256" key="3">
    <source>
        <dbReference type="ARBA" id="ARBA00022840"/>
    </source>
</evidence>
<evidence type="ECO:0000259" key="4">
    <source>
        <dbReference type="PROSITE" id="PS50893"/>
    </source>
</evidence>
<gene>
    <name evidence="5" type="ORF">C495_15312</name>
</gene>
<dbReference type="GO" id="GO:0098796">
    <property type="term" value="C:membrane protein complex"/>
    <property type="evidence" value="ECO:0007669"/>
    <property type="project" value="UniProtKB-ARBA"/>
</dbReference>
<feature type="domain" description="ABC transporter" evidence="4">
    <location>
        <begin position="41"/>
        <end position="267"/>
    </location>
</feature>
<dbReference type="FunFam" id="3.40.50.300:FF:000032">
    <property type="entry name" value="Export ABC transporter ATP-binding protein"/>
    <property type="match status" value="1"/>
</dbReference>
<evidence type="ECO:0000256" key="2">
    <source>
        <dbReference type="ARBA" id="ARBA00022741"/>
    </source>
</evidence>
<dbReference type="CDD" id="cd03255">
    <property type="entry name" value="ABC_MJ0796_LolCDE_FtsE"/>
    <property type="match status" value="1"/>
</dbReference>
<dbReference type="GO" id="GO:0005524">
    <property type="term" value="F:ATP binding"/>
    <property type="evidence" value="ECO:0007669"/>
    <property type="project" value="UniProtKB-KW"/>
</dbReference>
<evidence type="ECO:0000313" key="5">
    <source>
        <dbReference type="EMBL" id="ELY42385.1"/>
    </source>
</evidence>
<dbReference type="EMBL" id="AOHX01000046">
    <property type="protein sequence ID" value="ELY42385.1"/>
    <property type="molecule type" value="Genomic_DNA"/>
</dbReference>
<dbReference type="PATRIC" id="fig|1230460.4.peg.3111"/>
<keyword evidence="3" id="KW-0067">ATP-binding</keyword>
<accession>L9VYW9</accession>
<dbReference type="InterPro" id="IPR017871">
    <property type="entry name" value="ABC_transporter-like_CS"/>
</dbReference>
<dbReference type="GO" id="GO:0022857">
    <property type="term" value="F:transmembrane transporter activity"/>
    <property type="evidence" value="ECO:0007669"/>
    <property type="project" value="TreeGrafter"/>
</dbReference>
<dbReference type="PANTHER" id="PTHR24220:SF685">
    <property type="entry name" value="ABC TRANSPORTER RELATED"/>
    <property type="match status" value="1"/>
</dbReference>
<keyword evidence="6" id="KW-1185">Reference proteome</keyword>
<organism evidence="5 6">
    <name type="scientific">Natronorubrum sulfidifaciens JCM 14089</name>
    <dbReference type="NCBI Taxonomy" id="1230460"/>
    <lineage>
        <taxon>Archaea</taxon>
        <taxon>Methanobacteriati</taxon>
        <taxon>Methanobacteriota</taxon>
        <taxon>Stenosarchaea group</taxon>
        <taxon>Halobacteria</taxon>
        <taxon>Halobacteriales</taxon>
        <taxon>Natrialbaceae</taxon>
        <taxon>Natronorubrum</taxon>
    </lineage>
</organism>
<evidence type="ECO:0000256" key="1">
    <source>
        <dbReference type="ARBA" id="ARBA00022448"/>
    </source>
</evidence>